<name>A0A167F8E9_9ASCO</name>
<keyword evidence="2" id="KW-1185">Reference proteome</keyword>
<dbReference type="RefSeq" id="XP_018737428.1">
    <property type="nucleotide sequence ID" value="XM_018879518.1"/>
</dbReference>
<dbReference type="EMBL" id="CP014503">
    <property type="protein sequence ID" value="ANB14951.1"/>
    <property type="molecule type" value="Genomic_DNA"/>
</dbReference>
<accession>A0A167F8E9</accession>
<proteinExistence type="predicted"/>
<protein>
    <submittedName>
        <fullName evidence="1">Uncharacterized protein</fullName>
    </submittedName>
</protein>
<dbReference type="Proteomes" id="UP000189580">
    <property type="component" value="Chromosome b"/>
</dbReference>
<dbReference type="KEGG" id="slb:AWJ20_2568"/>
<evidence type="ECO:0000313" key="2">
    <source>
        <dbReference type="Proteomes" id="UP000189580"/>
    </source>
</evidence>
<dbReference type="PANTHER" id="PTHR37449:SF1">
    <property type="entry name" value="OS02G0159950 PROTEIN"/>
    <property type="match status" value="1"/>
</dbReference>
<dbReference type="AlphaFoldDB" id="A0A167F8E9"/>
<dbReference type="OrthoDB" id="4092442at2759"/>
<sequence length="111" mass="12026">MKIIAGRFSRAMLNSCLTNRSLSPIHFETRSDDDTEKNVELASVATALARNDFPVPGGPYNRIPDVGFRFPVNKCGNFTGRITASLSASLAPSKPAISSHRTLGFSERMAP</sequence>
<organism evidence="1 2">
    <name type="scientific">Sugiyamaella lignohabitans</name>
    <dbReference type="NCBI Taxonomy" id="796027"/>
    <lineage>
        <taxon>Eukaryota</taxon>
        <taxon>Fungi</taxon>
        <taxon>Dikarya</taxon>
        <taxon>Ascomycota</taxon>
        <taxon>Saccharomycotina</taxon>
        <taxon>Dipodascomycetes</taxon>
        <taxon>Dipodascales</taxon>
        <taxon>Trichomonascaceae</taxon>
        <taxon>Sugiyamaella</taxon>
    </lineage>
</organism>
<dbReference type="GeneID" id="30034493"/>
<dbReference type="PANTHER" id="PTHR37449">
    <property type="match status" value="1"/>
</dbReference>
<gene>
    <name evidence="1" type="ORF">AWJ20_2568</name>
</gene>
<reference evidence="1 2" key="1">
    <citation type="submission" date="2016-02" db="EMBL/GenBank/DDBJ databases">
        <title>Complete genome sequence and transcriptome regulation of the pentose utilising yeast Sugiyamaella lignohabitans.</title>
        <authorList>
            <person name="Bellasio M."/>
            <person name="Peymann A."/>
            <person name="Valli M."/>
            <person name="Sipitzky M."/>
            <person name="Graf A."/>
            <person name="Sauer M."/>
            <person name="Marx H."/>
            <person name="Mattanovich D."/>
        </authorList>
    </citation>
    <scope>NUCLEOTIDE SEQUENCE [LARGE SCALE GENOMIC DNA]</scope>
    <source>
        <strain evidence="1 2">CBS 10342</strain>
    </source>
</reference>
<evidence type="ECO:0000313" key="1">
    <source>
        <dbReference type="EMBL" id="ANB14951.1"/>
    </source>
</evidence>